<feature type="transmembrane region" description="Helical" evidence="2">
    <location>
        <begin position="99"/>
        <end position="126"/>
    </location>
</feature>
<keyword evidence="2" id="KW-0812">Transmembrane</keyword>
<organism evidence="3 4">
    <name type="scientific">Brachybacterium equifaecis</name>
    <dbReference type="NCBI Taxonomy" id="2910770"/>
    <lineage>
        <taxon>Bacteria</taxon>
        <taxon>Bacillati</taxon>
        <taxon>Actinomycetota</taxon>
        <taxon>Actinomycetes</taxon>
        <taxon>Micrococcales</taxon>
        <taxon>Dermabacteraceae</taxon>
        <taxon>Brachybacterium</taxon>
    </lineage>
</organism>
<dbReference type="EMBL" id="JAKNCJ010000002">
    <property type="protein sequence ID" value="MCL6423116.1"/>
    <property type="molecule type" value="Genomic_DNA"/>
</dbReference>
<comment type="caution">
    <text evidence="3">The sequence shown here is derived from an EMBL/GenBank/DDBJ whole genome shotgun (WGS) entry which is preliminary data.</text>
</comment>
<feature type="transmembrane region" description="Helical" evidence="2">
    <location>
        <begin position="315"/>
        <end position="339"/>
    </location>
</feature>
<keyword evidence="2" id="KW-1133">Transmembrane helix</keyword>
<feature type="compositionally biased region" description="Low complexity" evidence="1">
    <location>
        <begin position="514"/>
        <end position="525"/>
    </location>
</feature>
<evidence type="ECO:0000313" key="3">
    <source>
        <dbReference type="EMBL" id="MCL6423116.1"/>
    </source>
</evidence>
<accession>A0ABT0QZS4</accession>
<feature type="transmembrane region" description="Helical" evidence="2">
    <location>
        <begin position="48"/>
        <end position="79"/>
    </location>
</feature>
<evidence type="ECO:0000256" key="1">
    <source>
        <dbReference type="SAM" id="MobiDB-lite"/>
    </source>
</evidence>
<sequence length="555" mass="58614">MSLAPLQDLPAPRPLPALDPQLVLPQEFVLDSRRDLTRRLLRRAWGPALVLWGLWLLLSAAYILGAAPSFWVLTLIFSLAEPSLGSSQRAAIGFSWGDVARILGIVPLLGTGLSLAALPLSSALVARLRPQEHLGEEDFQRAVSARAAAPLLIAPCAAIALLLALVVLQVPLQWRALAAGPLGAVAFGLGMVLIAFVILRRVLSASRLLGIEPAEALRQRLQGTATEDAPLIAARLLVQDRRHLPPTNSLQEQISLAGFGRALRVAGREWLSWLVPAALACAWLIFTAVDAVVMFARLLETDGLGGSQTRSELPWTVYAAGIPIAALLVAGMGAAPFAAMRLARSRRGSASDLRTYPLWEDRARVNPWEASVVRTTGWLHGAMAIGAIAALTAVLLATGTMTGAGWAWIITDALLLAPLIGAAGASAMRRGLREVVYGPAGRYVRRPVPWMLVAPLHGTRADRAADPRVRAEQRRREIDAAGVHGLLLLDAPLGETAASSGGAPGEGADGKAGGPDPAALPDFGASADQDTARRSRGPATHAIPRSETVLRGPRS</sequence>
<evidence type="ECO:0000313" key="4">
    <source>
        <dbReference type="Proteomes" id="UP001203761"/>
    </source>
</evidence>
<dbReference type="RefSeq" id="WP_249737208.1">
    <property type="nucleotide sequence ID" value="NZ_JAKNCJ010000002.1"/>
</dbReference>
<keyword evidence="2" id="KW-0472">Membrane</keyword>
<feature type="compositionally biased region" description="Gly residues" evidence="1">
    <location>
        <begin position="502"/>
        <end position="513"/>
    </location>
</feature>
<feature type="transmembrane region" description="Helical" evidence="2">
    <location>
        <begin position="378"/>
        <end position="399"/>
    </location>
</feature>
<feature type="transmembrane region" description="Helical" evidence="2">
    <location>
        <begin position="405"/>
        <end position="425"/>
    </location>
</feature>
<proteinExistence type="predicted"/>
<evidence type="ECO:0000256" key="2">
    <source>
        <dbReference type="SAM" id="Phobius"/>
    </source>
</evidence>
<name>A0ABT0QZS4_9MICO</name>
<feature type="region of interest" description="Disordered" evidence="1">
    <location>
        <begin position="497"/>
        <end position="555"/>
    </location>
</feature>
<protein>
    <submittedName>
        <fullName evidence="3">Uncharacterized protein</fullName>
    </submittedName>
</protein>
<dbReference type="Proteomes" id="UP001203761">
    <property type="component" value="Unassembled WGS sequence"/>
</dbReference>
<feature type="transmembrane region" description="Helical" evidence="2">
    <location>
        <begin position="270"/>
        <end position="295"/>
    </location>
</feature>
<gene>
    <name evidence="3" type="ORF">Bequi_06905</name>
</gene>
<feature type="transmembrane region" description="Helical" evidence="2">
    <location>
        <begin position="176"/>
        <end position="199"/>
    </location>
</feature>
<keyword evidence="4" id="KW-1185">Reference proteome</keyword>
<reference evidence="3" key="1">
    <citation type="submission" date="2022-02" db="EMBL/GenBank/DDBJ databases">
        <authorList>
            <person name="Lee M."/>
            <person name="Kim S.-J."/>
            <person name="Jung M.-Y."/>
        </authorList>
    </citation>
    <scope>NUCLEOTIDE SEQUENCE</scope>
    <source>
        <strain evidence="3">JHP9</strain>
    </source>
</reference>
<feature type="transmembrane region" description="Helical" evidence="2">
    <location>
        <begin position="147"/>
        <end position="170"/>
    </location>
</feature>